<dbReference type="PANTHER" id="PTHR33481">
    <property type="entry name" value="REVERSE TRANSCRIPTASE"/>
    <property type="match status" value="1"/>
</dbReference>
<feature type="domain" description="RNase H type-1" evidence="2">
    <location>
        <begin position="364"/>
        <end position="432"/>
    </location>
</feature>
<dbReference type="VEuPathDB" id="VectorBase:RSAN_026184"/>
<organism evidence="3 4">
    <name type="scientific">Rhipicephalus sanguineus</name>
    <name type="common">Brown dog tick</name>
    <name type="synonym">Ixodes sanguineus</name>
    <dbReference type="NCBI Taxonomy" id="34632"/>
    <lineage>
        <taxon>Eukaryota</taxon>
        <taxon>Metazoa</taxon>
        <taxon>Ecdysozoa</taxon>
        <taxon>Arthropoda</taxon>
        <taxon>Chelicerata</taxon>
        <taxon>Arachnida</taxon>
        <taxon>Acari</taxon>
        <taxon>Parasitiformes</taxon>
        <taxon>Ixodida</taxon>
        <taxon>Ixodoidea</taxon>
        <taxon>Ixodidae</taxon>
        <taxon>Rhipicephalinae</taxon>
        <taxon>Rhipicephalus</taxon>
        <taxon>Rhipicephalus</taxon>
    </lineage>
</organism>
<dbReference type="InterPro" id="IPR043502">
    <property type="entry name" value="DNA/RNA_pol_sf"/>
</dbReference>
<dbReference type="GO" id="GO:0042575">
    <property type="term" value="C:DNA polymerase complex"/>
    <property type="evidence" value="ECO:0007669"/>
    <property type="project" value="UniProtKB-ARBA"/>
</dbReference>
<dbReference type="PANTHER" id="PTHR33481:SF1">
    <property type="entry name" value="ENDONUCLEASE_EXONUCLEASE_PHOSPHATASE DOMAIN-CONTAINING PROTEIN-RELATED"/>
    <property type="match status" value="1"/>
</dbReference>
<dbReference type="AlphaFoldDB" id="A0A9D4SYW4"/>
<gene>
    <name evidence="3" type="ORF">HPB52_011560</name>
</gene>
<sequence length="432" mass="48059">MDLFTCGTTESNVQGGLVGLAIACILAQQLCRLKIGDRLHYQHEGWAGSFAPGGGRSLVDFHGAFDSVWHPYVLRYFRERLLHSKLYHLLRTFLEDRTVFLRSHAGQVEASPSLGSPQGSPLSPLLWNVVIDDLLSLRMPRGVTVQAYADDTDILVPAATTAALGAARTRITVRPPGAQTVLAFKEFIRILGVVFDARLSFFKRADYLRAKVTTLAARVAAFYAMQGSRVRPAHKTLLYRQVVLPALTYASPIWWSESRVDCRLYARMVSIQRVALLAITGTFRTTNTAALQVLMQAAPIDLELERLNAEFRLFALRRYVAFGALRYRPECVALPHRDMVQHPSLPAIAPFRRLSRRAACNACRVPGIHIYTDGSYTNLSAGAAYVVFDPNPTIIRVGRYRLLHATSVYAAEVVAFIEALKHVSGESHGYLY</sequence>
<comment type="caution">
    <text evidence="3">The sequence shown here is derived from an EMBL/GenBank/DDBJ whole genome shotgun (WGS) entry which is preliminary data.</text>
</comment>
<dbReference type="InterPro" id="IPR002156">
    <property type="entry name" value="RNaseH_domain"/>
</dbReference>
<dbReference type="Gene3D" id="1.10.640.10">
    <property type="entry name" value="Haem peroxidase domain superfamily, animal type"/>
    <property type="match status" value="1"/>
</dbReference>
<keyword evidence="4" id="KW-1185">Reference proteome</keyword>
<dbReference type="Pfam" id="PF03098">
    <property type="entry name" value="An_peroxidase"/>
    <property type="match status" value="1"/>
</dbReference>
<dbReference type="Pfam" id="PF00078">
    <property type="entry name" value="RVT_1"/>
    <property type="match status" value="1"/>
</dbReference>
<dbReference type="EMBL" id="JABSTV010001249">
    <property type="protein sequence ID" value="KAH7961709.1"/>
    <property type="molecule type" value="Genomic_DNA"/>
</dbReference>
<evidence type="ECO:0000259" key="1">
    <source>
        <dbReference type="PROSITE" id="PS50878"/>
    </source>
</evidence>
<evidence type="ECO:0000259" key="2">
    <source>
        <dbReference type="PROSITE" id="PS50879"/>
    </source>
</evidence>
<dbReference type="Proteomes" id="UP000821837">
    <property type="component" value="Chromosome 3"/>
</dbReference>
<dbReference type="GO" id="GO:0071897">
    <property type="term" value="P:DNA biosynthetic process"/>
    <property type="evidence" value="ECO:0007669"/>
    <property type="project" value="UniProtKB-ARBA"/>
</dbReference>
<accession>A0A9D4SYW4</accession>
<dbReference type="PROSITE" id="PS50878">
    <property type="entry name" value="RT_POL"/>
    <property type="match status" value="1"/>
</dbReference>
<dbReference type="Gene3D" id="3.30.420.10">
    <property type="entry name" value="Ribonuclease H-like superfamily/Ribonuclease H"/>
    <property type="match status" value="1"/>
</dbReference>
<dbReference type="GO" id="GO:0004523">
    <property type="term" value="F:RNA-DNA hybrid ribonuclease activity"/>
    <property type="evidence" value="ECO:0007669"/>
    <property type="project" value="InterPro"/>
</dbReference>
<evidence type="ECO:0000313" key="4">
    <source>
        <dbReference type="Proteomes" id="UP000821837"/>
    </source>
</evidence>
<dbReference type="PROSITE" id="PS50879">
    <property type="entry name" value="RNASE_H_1"/>
    <property type="match status" value="1"/>
</dbReference>
<dbReference type="InterPro" id="IPR012337">
    <property type="entry name" value="RNaseH-like_sf"/>
</dbReference>
<reference evidence="3" key="2">
    <citation type="submission" date="2021-09" db="EMBL/GenBank/DDBJ databases">
        <authorList>
            <person name="Jia N."/>
            <person name="Wang J."/>
            <person name="Shi W."/>
            <person name="Du L."/>
            <person name="Sun Y."/>
            <person name="Zhan W."/>
            <person name="Jiang J."/>
            <person name="Wang Q."/>
            <person name="Zhang B."/>
            <person name="Ji P."/>
            <person name="Sakyi L.B."/>
            <person name="Cui X."/>
            <person name="Yuan T."/>
            <person name="Jiang B."/>
            <person name="Yang W."/>
            <person name="Lam T.T.-Y."/>
            <person name="Chang Q."/>
            <person name="Ding S."/>
            <person name="Wang X."/>
            <person name="Zhu J."/>
            <person name="Ruan X."/>
            <person name="Zhao L."/>
            <person name="Wei J."/>
            <person name="Que T."/>
            <person name="Du C."/>
            <person name="Cheng J."/>
            <person name="Dai P."/>
            <person name="Han X."/>
            <person name="Huang E."/>
            <person name="Gao Y."/>
            <person name="Liu J."/>
            <person name="Shao H."/>
            <person name="Ye R."/>
            <person name="Li L."/>
            <person name="Wei W."/>
            <person name="Wang X."/>
            <person name="Wang C."/>
            <person name="Huo Q."/>
            <person name="Li W."/>
            <person name="Guo W."/>
            <person name="Chen H."/>
            <person name="Chen S."/>
            <person name="Zhou L."/>
            <person name="Zhou L."/>
            <person name="Ni X."/>
            <person name="Tian J."/>
            <person name="Zhou Y."/>
            <person name="Sheng Y."/>
            <person name="Liu T."/>
            <person name="Pan Y."/>
            <person name="Xia L."/>
            <person name="Li J."/>
            <person name="Zhao F."/>
            <person name="Cao W."/>
        </authorList>
    </citation>
    <scope>NUCLEOTIDE SEQUENCE</scope>
    <source>
        <strain evidence="3">Rsan-2018</strain>
        <tissue evidence="3">Larvae</tissue>
    </source>
</reference>
<dbReference type="InterPro" id="IPR000477">
    <property type="entry name" value="RT_dom"/>
</dbReference>
<reference evidence="3" key="1">
    <citation type="journal article" date="2020" name="Cell">
        <title>Large-Scale Comparative Analyses of Tick Genomes Elucidate Their Genetic Diversity and Vector Capacities.</title>
        <authorList>
            <consortium name="Tick Genome and Microbiome Consortium (TIGMIC)"/>
            <person name="Jia N."/>
            <person name="Wang J."/>
            <person name="Shi W."/>
            <person name="Du L."/>
            <person name="Sun Y."/>
            <person name="Zhan W."/>
            <person name="Jiang J.F."/>
            <person name="Wang Q."/>
            <person name="Zhang B."/>
            <person name="Ji P."/>
            <person name="Bell-Sakyi L."/>
            <person name="Cui X.M."/>
            <person name="Yuan T.T."/>
            <person name="Jiang B.G."/>
            <person name="Yang W.F."/>
            <person name="Lam T.T."/>
            <person name="Chang Q.C."/>
            <person name="Ding S.J."/>
            <person name="Wang X.J."/>
            <person name="Zhu J.G."/>
            <person name="Ruan X.D."/>
            <person name="Zhao L."/>
            <person name="Wei J.T."/>
            <person name="Ye R.Z."/>
            <person name="Que T.C."/>
            <person name="Du C.H."/>
            <person name="Zhou Y.H."/>
            <person name="Cheng J.X."/>
            <person name="Dai P.F."/>
            <person name="Guo W.B."/>
            <person name="Han X.H."/>
            <person name="Huang E.J."/>
            <person name="Li L.F."/>
            <person name="Wei W."/>
            <person name="Gao Y.C."/>
            <person name="Liu J.Z."/>
            <person name="Shao H.Z."/>
            <person name="Wang X."/>
            <person name="Wang C.C."/>
            <person name="Yang T.C."/>
            <person name="Huo Q.B."/>
            <person name="Li W."/>
            <person name="Chen H.Y."/>
            <person name="Chen S.E."/>
            <person name="Zhou L.G."/>
            <person name="Ni X.B."/>
            <person name="Tian J.H."/>
            <person name="Sheng Y."/>
            <person name="Liu T."/>
            <person name="Pan Y.S."/>
            <person name="Xia L.Y."/>
            <person name="Li J."/>
            <person name="Zhao F."/>
            <person name="Cao W.C."/>
        </authorList>
    </citation>
    <scope>NUCLEOTIDE SEQUENCE</scope>
    <source>
        <strain evidence="3">Rsan-2018</strain>
    </source>
</reference>
<dbReference type="InterPro" id="IPR019791">
    <property type="entry name" value="Haem_peroxidase_animal"/>
</dbReference>
<dbReference type="InterPro" id="IPR037120">
    <property type="entry name" value="Haem_peroxidase_sf_animal"/>
</dbReference>
<dbReference type="SUPFAM" id="SSF56672">
    <property type="entry name" value="DNA/RNA polymerases"/>
    <property type="match status" value="1"/>
</dbReference>
<dbReference type="SUPFAM" id="SSF53098">
    <property type="entry name" value="Ribonuclease H-like"/>
    <property type="match status" value="1"/>
</dbReference>
<dbReference type="GO" id="GO:0003676">
    <property type="term" value="F:nucleic acid binding"/>
    <property type="evidence" value="ECO:0007669"/>
    <property type="project" value="InterPro"/>
</dbReference>
<protein>
    <recommendedName>
        <fullName evidence="5">Tick transposon</fullName>
    </recommendedName>
</protein>
<evidence type="ECO:0008006" key="5">
    <source>
        <dbReference type="Google" id="ProtNLM"/>
    </source>
</evidence>
<proteinExistence type="predicted"/>
<feature type="domain" description="Reverse transcriptase" evidence="1">
    <location>
        <begin position="1"/>
        <end position="244"/>
    </location>
</feature>
<evidence type="ECO:0000313" key="3">
    <source>
        <dbReference type="EMBL" id="KAH7961709.1"/>
    </source>
</evidence>
<dbReference type="PROSITE" id="PS50292">
    <property type="entry name" value="PEROXIDASE_3"/>
    <property type="match status" value="1"/>
</dbReference>
<name>A0A9D4SYW4_RHISA</name>
<dbReference type="InterPro" id="IPR036397">
    <property type="entry name" value="RNaseH_sf"/>
</dbReference>